<protein>
    <submittedName>
        <fullName evidence="5">Uncharacterized protein</fullName>
    </submittedName>
</protein>
<evidence type="ECO:0000256" key="2">
    <source>
        <dbReference type="ARBA" id="ARBA00023157"/>
    </source>
</evidence>
<dbReference type="InterPro" id="IPR017949">
    <property type="entry name" value="Thaumatin_CS"/>
</dbReference>
<proteinExistence type="inferred from homology"/>
<accession>A0A843XQW9</accession>
<dbReference type="PANTHER" id="PTHR31048">
    <property type="entry name" value="OS03G0233200 PROTEIN"/>
    <property type="match status" value="1"/>
</dbReference>
<keyword evidence="6" id="KW-1185">Reference proteome</keyword>
<feature type="disulfide bond" evidence="3">
    <location>
        <begin position="88"/>
        <end position="94"/>
    </location>
</feature>
<dbReference type="FunFam" id="2.60.110.10:FF:000003">
    <property type="entry name" value="Thaumatin I"/>
    <property type="match status" value="1"/>
</dbReference>
<evidence type="ECO:0000313" key="6">
    <source>
        <dbReference type="Proteomes" id="UP000652761"/>
    </source>
</evidence>
<feature type="signal peptide" evidence="4">
    <location>
        <begin position="1"/>
        <end position="23"/>
    </location>
</feature>
<keyword evidence="2 3" id="KW-1015">Disulfide bond</keyword>
<evidence type="ECO:0000256" key="1">
    <source>
        <dbReference type="ARBA" id="ARBA00010607"/>
    </source>
</evidence>
<evidence type="ECO:0000256" key="4">
    <source>
        <dbReference type="SAM" id="SignalP"/>
    </source>
</evidence>
<dbReference type="Pfam" id="PF00314">
    <property type="entry name" value="Thaumatin"/>
    <property type="match status" value="1"/>
</dbReference>
<feature type="disulfide bond" evidence="3">
    <location>
        <begin position="153"/>
        <end position="163"/>
    </location>
</feature>
<sequence length="236" mass="25870">MSSCLQLIFLLLLLPLLLPSTLAATFEVVNSCPYTVWAAAIPGGGRQLNTGQSWIINVTSNTTGSRIWARTGCSFDGDGWGRCKTGDCGGKLVCNGHGEPPHTIAEYSLGLFNNLDFFDISLLNGFNVPMDFGPASGGCRGTRRCVADINGQCPEELRAPGGCNNPCTVFGTSQYCCQRNCKPTTYSEFFKDRCADAYSYPRDDQRSTFTCPVGTNYRVEFCPLERLRVRIQVIRL</sequence>
<reference evidence="5" key="1">
    <citation type="submission" date="2017-07" db="EMBL/GenBank/DDBJ databases">
        <title>Taro Niue Genome Assembly and Annotation.</title>
        <authorList>
            <person name="Atibalentja N."/>
            <person name="Keating K."/>
            <person name="Fields C.J."/>
        </authorList>
    </citation>
    <scope>NUCLEOTIDE SEQUENCE</scope>
    <source>
        <strain evidence="5">Niue_2</strain>
        <tissue evidence="5">Leaf</tissue>
    </source>
</reference>
<feature type="disulfide bond" evidence="3">
    <location>
        <begin position="139"/>
        <end position="211"/>
    </location>
</feature>
<feature type="disulfide bond" evidence="3">
    <location>
        <begin position="32"/>
        <end position="222"/>
    </location>
</feature>
<comment type="similarity">
    <text evidence="1">Belongs to the thaumatin family.</text>
</comment>
<evidence type="ECO:0000313" key="5">
    <source>
        <dbReference type="EMBL" id="MQM21335.1"/>
    </source>
</evidence>
<dbReference type="EMBL" id="NMUH01010879">
    <property type="protein sequence ID" value="MQM21335.1"/>
    <property type="molecule type" value="Genomic_DNA"/>
</dbReference>
<name>A0A843XQW9_COLES</name>
<organism evidence="5 6">
    <name type="scientific">Colocasia esculenta</name>
    <name type="common">Wild taro</name>
    <name type="synonym">Arum esculentum</name>
    <dbReference type="NCBI Taxonomy" id="4460"/>
    <lineage>
        <taxon>Eukaryota</taxon>
        <taxon>Viridiplantae</taxon>
        <taxon>Streptophyta</taxon>
        <taxon>Embryophyta</taxon>
        <taxon>Tracheophyta</taxon>
        <taxon>Spermatophyta</taxon>
        <taxon>Magnoliopsida</taxon>
        <taxon>Liliopsida</taxon>
        <taxon>Araceae</taxon>
        <taxon>Aroideae</taxon>
        <taxon>Colocasieae</taxon>
        <taxon>Colocasia</taxon>
    </lineage>
</organism>
<feature type="disulfide bond" evidence="3">
    <location>
        <begin position="145"/>
        <end position="194"/>
    </location>
</feature>
<dbReference type="OrthoDB" id="430315at2759"/>
<dbReference type="InterPro" id="IPR001938">
    <property type="entry name" value="Thaumatin"/>
</dbReference>
<feature type="disulfide bond" evidence="3">
    <location>
        <begin position="177"/>
        <end position="181"/>
    </location>
</feature>
<dbReference type="PIRSF" id="PIRSF002703">
    <property type="entry name" value="Thaumatin"/>
    <property type="match status" value="1"/>
</dbReference>
<feature type="disulfide bond" evidence="3">
    <location>
        <begin position="167"/>
        <end position="176"/>
    </location>
</feature>
<dbReference type="AlphaFoldDB" id="A0A843XQW9"/>
<dbReference type="PRINTS" id="PR00347">
    <property type="entry name" value="THAUMATIN"/>
</dbReference>
<dbReference type="SMART" id="SM00205">
    <property type="entry name" value="THN"/>
    <property type="match status" value="1"/>
</dbReference>
<comment type="caution">
    <text evidence="5">The sequence shown here is derived from an EMBL/GenBank/DDBJ whole genome shotgun (WGS) entry which is preliminary data.</text>
</comment>
<evidence type="ECO:0000256" key="3">
    <source>
        <dbReference type="PIRSR" id="PIRSR002703-1"/>
    </source>
</evidence>
<dbReference type="InterPro" id="IPR037176">
    <property type="entry name" value="Osmotin/thaumatin-like_sf"/>
</dbReference>
<dbReference type="PROSITE" id="PS51367">
    <property type="entry name" value="THAUMATIN_2"/>
    <property type="match status" value="1"/>
</dbReference>
<gene>
    <name evidence="5" type="ORF">Taro_054374</name>
</gene>
<dbReference type="SUPFAM" id="SSF49870">
    <property type="entry name" value="Osmotin, thaumatin-like protein"/>
    <property type="match status" value="1"/>
</dbReference>
<dbReference type="PROSITE" id="PS00316">
    <property type="entry name" value="THAUMATIN_1"/>
    <property type="match status" value="1"/>
</dbReference>
<dbReference type="Proteomes" id="UP000652761">
    <property type="component" value="Unassembled WGS sequence"/>
</dbReference>
<keyword evidence="4" id="KW-0732">Signal</keyword>
<dbReference type="Gene3D" id="2.60.110.10">
    <property type="entry name" value="Thaumatin"/>
    <property type="match status" value="1"/>
</dbReference>
<feature type="disulfide bond" evidence="3">
    <location>
        <begin position="73"/>
        <end position="83"/>
    </location>
</feature>
<feature type="chain" id="PRO_5032327402" evidence="4">
    <location>
        <begin position="24"/>
        <end position="236"/>
    </location>
</feature>